<dbReference type="AlphaFoldDB" id="A0A232LQW8"/>
<dbReference type="Gene3D" id="3.10.28.20">
    <property type="entry name" value="Acetamidase/Formamidase-like domains"/>
    <property type="match status" value="1"/>
</dbReference>
<dbReference type="PANTHER" id="PTHR31891:SF1">
    <property type="entry name" value="FORMAMIDASE C869.04-RELATED"/>
    <property type="match status" value="1"/>
</dbReference>
<dbReference type="InterPro" id="IPR004304">
    <property type="entry name" value="FmdA_AmdA"/>
</dbReference>
<dbReference type="EMBL" id="NPHW01005657">
    <property type="protein sequence ID" value="OXV06522.1"/>
    <property type="molecule type" value="Genomic_DNA"/>
</dbReference>
<sequence>MGLLGDRCKTLHVGRHQKHQKWSRHVSPAVTVSSGDVVTFDAIDGSNGQIDKQSDKSVFNSFDFELADPVFGPVFIRDAEPGDVLRIDVLSLEMTDWGWSAIMPGFGLLADEFPDPDLKIWNLRPETGYAVFKDGVHIPLRPFLGIMGVAPAMDGEFSTIPPTDAGGNVDCRDLTVGTSVYLPVFVPGALFSCGDGHAAQGHGEVCGTAIETPLKATLRFNVCKNQPWVTAPHYQTAPETTQIYQIADRGRYTTMGIDSDLLEAAKKAVRYMIQWLVATKGLGRNDAYMLASVAADLQIAELVDVPNFAVTMSLPLNVFV</sequence>
<accession>A0A232LQW8</accession>
<organism evidence="1 2">
    <name type="scientific">Elaphomyces granulatus</name>
    <dbReference type="NCBI Taxonomy" id="519963"/>
    <lineage>
        <taxon>Eukaryota</taxon>
        <taxon>Fungi</taxon>
        <taxon>Dikarya</taxon>
        <taxon>Ascomycota</taxon>
        <taxon>Pezizomycotina</taxon>
        <taxon>Eurotiomycetes</taxon>
        <taxon>Eurotiomycetidae</taxon>
        <taxon>Eurotiales</taxon>
        <taxon>Elaphomycetaceae</taxon>
        <taxon>Elaphomyces</taxon>
    </lineage>
</organism>
<evidence type="ECO:0008006" key="3">
    <source>
        <dbReference type="Google" id="ProtNLM"/>
    </source>
</evidence>
<gene>
    <name evidence="1" type="ORF">Egran_05711</name>
</gene>
<dbReference type="OrthoDB" id="3335528at2759"/>
<proteinExistence type="predicted"/>
<dbReference type="Gene3D" id="2.60.120.580">
    <property type="entry name" value="Acetamidase/Formamidase-like domains"/>
    <property type="match status" value="2"/>
</dbReference>
<evidence type="ECO:0000313" key="1">
    <source>
        <dbReference type="EMBL" id="OXV06522.1"/>
    </source>
</evidence>
<dbReference type="PANTHER" id="PTHR31891">
    <property type="entry name" value="FORMAMIDASE C869.04-RELATED"/>
    <property type="match status" value="1"/>
</dbReference>
<dbReference type="Pfam" id="PF03069">
    <property type="entry name" value="FmdA_AmdA"/>
    <property type="match status" value="2"/>
</dbReference>
<name>A0A232LQW8_9EURO</name>
<dbReference type="SUPFAM" id="SSF141130">
    <property type="entry name" value="Acetamidase/Formamidase-like"/>
    <property type="match status" value="1"/>
</dbReference>
<comment type="caution">
    <text evidence="1">The sequence shown here is derived from an EMBL/GenBank/DDBJ whole genome shotgun (WGS) entry which is preliminary data.</text>
</comment>
<dbReference type="Proteomes" id="UP000243515">
    <property type="component" value="Unassembled WGS sequence"/>
</dbReference>
<evidence type="ECO:0000313" key="2">
    <source>
        <dbReference type="Proteomes" id="UP000243515"/>
    </source>
</evidence>
<dbReference type="GO" id="GO:0016811">
    <property type="term" value="F:hydrolase activity, acting on carbon-nitrogen (but not peptide) bonds, in linear amides"/>
    <property type="evidence" value="ECO:0007669"/>
    <property type="project" value="InterPro"/>
</dbReference>
<reference evidence="1 2" key="1">
    <citation type="journal article" date="2015" name="Environ. Microbiol.">
        <title>Metagenome sequence of Elaphomyces granulatus from sporocarp tissue reveals Ascomycota ectomycorrhizal fingerprints of genome expansion and a Proteobacteria-rich microbiome.</title>
        <authorList>
            <person name="Quandt C.A."/>
            <person name="Kohler A."/>
            <person name="Hesse C.N."/>
            <person name="Sharpton T.J."/>
            <person name="Martin F."/>
            <person name="Spatafora J.W."/>
        </authorList>
    </citation>
    <scope>NUCLEOTIDE SEQUENCE [LARGE SCALE GENOMIC DNA]</scope>
    <source>
        <strain evidence="1 2">OSC145934</strain>
    </source>
</reference>
<protein>
    <recommendedName>
        <fullName evidence="3">Acetamidase</fullName>
    </recommendedName>
</protein>
<keyword evidence="2" id="KW-1185">Reference proteome</keyword>